<evidence type="ECO:0000313" key="6">
    <source>
        <dbReference type="EMBL" id="MFC5455538.1"/>
    </source>
</evidence>
<dbReference type="RefSeq" id="WP_377166721.1">
    <property type="nucleotide sequence ID" value="NZ_JBHSMQ010000004.1"/>
</dbReference>
<dbReference type="InterPro" id="IPR036271">
    <property type="entry name" value="Tet_transcr_reg_TetR-rel_C_sf"/>
</dbReference>
<comment type="caution">
    <text evidence="6">The sequence shown here is derived from an EMBL/GenBank/DDBJ whole genome shotgun (WGS) entry which is preliminary data.</text>
</comment>
<keyword evidence="1" id="KW-0805">Transcription regulation</keyword>
<feature type="DNA-binding region" description="H-T-H motif" evidence="4">
    <location>
        <begin position="36"/>
        <end position="55"/>
    </location>
</feature>
<evidence type="ECO:0000256" key="2">
    <source>
        <dbReference type="ARBA" id="ARBA00023125"/>
    </source>
</evidence>
<dbReference type="PRINTS" id="PR00455">
    <property type="entry name" value="HTHTETR"/>
</dbReference>
<gene>
    <name evidence="6" type="ORF">ACFQDI_11775</name>
</gene>
<proteinExistence type="predicted"/>
<dbReference type="Gene3D" id="1.10.357.10">
    <property type="entry name" value="Tetracycline Repressor, domain 2"/>
    <property type="match status" value="1"/>
</dbReference>
<dbReference type="PROSITE" id="PS50977">
    <property type="entry name" value="HTH_TETR_2"/>
    <property type="match status" value="1"/>
</dbReference>
<feature type="domain" description="HTH tetR-type" evidence="5">
    <location>
        <begin position="13"/>
        <end position="73"/>
    </location>
</feature>
<evidence type="ECO:0000256" key="3">
    <source>
        <dbReference type="ARBA" id="ARBA00023163"/>
    </source>
</evidence>
<evidence type="ECO:0000259" key="5">
    <source>
        <dbReference type="PROSITE" id="PS50977"/>
    </source>
</evidence>
<dbReference type="InterPro" id="IPR001647">
    <property type="entry name" value="HTH_TetR"/>
</dbReference>
<keyword evidence="3" id="KW-0804">Transcription</keyword>
<protein>
    <submittedName>
        <fullName evidence="6">TetR/AcrR family transcriptional regulator</fullName>
    </submittedName>
</protein>
<dbReference type="Pfam" id="PF00440">
    <property type="entry name" value="TetR_N"/>
    <property type="match status" value="1"/>
</dbReference>
<dbReference type="InterPro" id="IPR011075">
    <property type="entry name" value="TetR_C"/>
</dbReference>
<dbReference type="PANTHER" id="PTHR47506:SF6">
    <property type="entry name" value="HTH-TYPE TRANSCRIPTIONAL REPRESSOR NEMR"/>
    <property type="match status" value="1"/>
</dbReference>
<dbReference type="Pfam" id="PF16925">
    <property type="entry name" value="TetR_C_13"/>
    <property type="match status" value="1"/>
</dbReference>
<reference evidence="7" key="1">
    <citation type="journal article" date="2019" name="Int. J. Syst. Evol. Microbiol.">
        <title>The Global Catalogue of Microorganisms (GCM) 10K type strain sequencing project: providing services to taxonomists for standard genome sequencing and annotation.</title>
        <authorList>
            <consortium name="The Broad Institute Genomics Platform"/>
            <consortium name="The Broad Institute Genome Sequencing Center for Infectious Disease"/>
            <person name="Wu L."/>
            <person name="Ma J."/>
        </authorList>
    </citation>
    <scope>NUCLEOTIDE SEQUENCE [LARGE SCALE GENOMIC DNA]</scope>
    <source>
        <strain evidence="7">CGMCC 4.1469</strain>
    </source>
</reference>
<dbReference type="Proteomes" id="UP001596052">
    <property type="component" value="Unassembled WGS sequence"/>
</dbReference>
<sequence>MSKKATSIKRDPAATRQRLIDATVRLMLRHGFAGTSVDMICQEAGMTKGGFFHHFENKEALAIAAVEWWGRMGTALYAEAWKDRTLDPLKQLHSMLDIMAGFAKRPGEHCACMVGMMSQEMAATSPALRAACEKELNLWTSNTAKMLAAAKRKHNPGAKFDPVQVAWFLNSLWQGSMLVGKTSRSQELIRHNLKQARTYVDGLFAKI</sequence>
<evidence type="ECO:0000256" key="4">
    <source>
        <dbReference type="PROSITE-ProRule" id="PRU00335"/>
    </source>
</evidence>
<dbReference type="EMBL" id="JBHSMQ010000004">
    <property type="protein sequence ID" value="MFC5455538.1"/>
    <property type="molecule type" value="Genomic_DNA"/>
</dbReference>
<dbReference type="PANTHER" id="PTHR47506">
    <property type="entry name" value="TRANSCRIPTIONAL REGULATORY PROTEIN"/>
    <property type="match status" value="1"/>
</dbReference>
<accession>A0ABW0KPV4</accession>
<name>A0ABW0KPV4_9BACT</name>
<keyword evidence="7" id="KW-1185">Reference proteome</keyword>
<organism evidence="6 7">
    <name type="scientific">Prosthecobacter fluviatilis</name>
    <dbReference type="NCBI Taxonomy" id="445931"/>
    <lineage>
        <taxon>Bacteria</taxon>
        <taxon>Pseudomonadati</taxon>
        <taxon>Verrucomicrobiota</taxon>
        <taxon>Verrucomicrobiia</taxon>
        <taxon>Verrucomicrobiales</taxon>
        <taxon>Verrucomicrobiaceae</taxon>
        <taxon>Prosthecobacter</taxon>
    </lineage>
</organism>
<dbReference type="SUPFAM" id="SSF48498">
    <property type="entry name" value="Tetracyclin repressor-like, C-terminal domain"/>
    <property type="match status" value="1"/>
</dbReference>
<dbReference type="InterPro" id="IPR009057">
    <property type="entry name" value="Homeodomain-like_sf"/>
</dbReference>
<evidence type="ECO:0000313" key="7">
    <source>
        <dbReference type="Proteomes" id="UP001596052"/>
    </source>
</evidence>
<evidence type="ECO:0000256" key="1">
    <source>
        <dbReference type="ARBA" id="ARBA00023015"/>
    </source>
</evidence>
<keyword evidence="2 4" id="KW-0238">DNA-binding</keyword>
<dbReference type="SUPFAM" id="SSF46689">
    <property type="entry name" value="Homeodomain-like"/>
    <property type="match status" value="1"/>
</dbReference>